<name>A0ABR1DR18_NECAM</name>
<evidence type="ECO:0000313" key="1">
    <source>
        <dbReference type="EMBL" id="KAK6752879.1"/>
    </source>
</evidence>
<protein>
    <submittedName>
        <fullName evidence="1">Uncharacterized protein</fullName>
    </submittedName>
</protein>
<accession>A0ABR1DR18</accession>
<keyword evidence="2" id="KW-1185">Reference proteome</keyword>
<sequence length="69" mass="7925">MREFDWNSSHSEKVGGSIQVLSPARLFLQSVISSCCRPSYSSELELYDLILMVLAPVEYLLRCEKSRKQ</sequence>
<reference evidence="1 2" key="1">
    <citation type="submission" date="2023-08" db="EMBL/GenBank/DDBJ databases">
        <title>A Necator americanus chromosomal reference genome.</title>
        <authorList>
            <person name="Ilik V."/>
            <person name="Petrzelkova K.J."/>
            <person name="Pardy F."/>
            <person name="Fuh T."/>
            <person name="Niatou-Singa F.S."/>
            <person name="Gouil Q."/>
            <person name="Baker L."/>
            <person name="Ritchie M.E."/>
            <person name="Jex A.R."/>
            <person name="Gazzola D."/>
            <person name="Li H."/>
            <person name="Toshio Fujiwara R."/>
            <person name="Zhan B."/>
            <person name="Aroian R.V."/>
            <person name="Pafco B."/>
            <person name="Schwarz E.M."/>
        </authorList>
    </citation>
    <scope>NUCLEOTIDE SEQUENCE [LARGE SCALE GENOMIC DNA]</scope>
    <source>
        <strain evidence="1 2">Aroian</strain>
        <tissue evidence="1">Whole animal</tissue>
    </source>
</reference>
<gene>
    <name evidence="1" type="primary">Necator_chrIV.g17261</name>
    <name evidence="1" type="ORF">RB195_003963</name>
</gene>
<comment type="caution">
    <text evidence="1">The sequence shown here is derived from an EMBL/GenBank/DDBJ whole genome shotgun (WGS) entry which is preliminary data.</text>
</comment>
<organism evidence="1 2">
    <name type="scientific">Necator americanus</name>
    <name type="common">Human hookworm</name>
    <dbReference type="NCBI Taxonomy" id="51031"/>
    <lineage>
        <taxon>Eukaryota</taxon>
        <taxon>Metazoa</taxon>
        <taxon>Ecdysozoa</taxon>
        <taxon>Nematoda</taxon>
        <taxon>Chromadorea</taxon>
        <taxon>Rhabditida</taxon>
        <taxon>Rhabditina</taxon>
        <taxon>Rhabditomorpha</taxon>
        <taxon>Strongyloidea</taxon>
        <taxon>Ancylostomatidae</taxon>
        <taxon>Bunostominae</taxon>
        <taxon>Necator</taxon>
    </lineage>
</organism>
<dbReference type="EMBL" id="JAVFWL010000004">
    <property type="protein sequence ID" value="KAK6752879.1"/>
    <property type="molecule type" value="Genomic_DNA"/>
</dbReference>
<evidence type="ECO:0000313" key="2">
    <source>
        <dbReference type="Proteomes" id="UP001303046"/>
    </source>
</evidence>
<dbReference type="Proteomes" id="UP001303046">
    <property type="component" value="Unassembled WGS sequence"/>
</dbReference>
<proteinExistence type="predicted"/>